<protein>
    <submittedName>
        <fullName evidence="1">Uncharacterized protein</fullName>
    </submittedName>
</protein>
<reference evidence="1" key="1">
    <citation type="submission" date="2022-05" db="EMBL/GenBank/DDBJ databases">
        <authorList>
            <person name="Jo J.-H."/>
            <person name="Im W.-T."/>
        </authorList>
    </citation>
    <scope>NUCLEOTIDE SEQUENCE</scope>
    <source>
        <strain evidence="1">SE158</strain>
    </source>
</reference>
<sequence>MISIAFTAATLVLAQYGGSYGAPPSSSYGSSSAGGVDTAPFVQLEHKCLDQAVTDTGPATQDVKQQGFDKCLALHDAMVKHATANLSGKESANVKRDLDHALLGVEKNYAKKLGLMMPAEVK</sequence>
<dbReference type="EMBL" id="JAMGBD010000001">
    <property type="protein sequence ID" value="MCL6683709.1"/>
    <property type="molecule type" value="Genomic_DNA"/>
</dbReference>
<accession>A0ABT0RM36</accession>
<dbReference type="Proteomes" id="UP001165363">
    <property type="component" value="Unassembled WGS sequence"/>
</dbReference>
<gene>
    <name evidence="1" type="ORF">LZ536_07325</name>
</gene>
<name>A0ABT0RM36_9SPHN</name>
<evidence type="ECO:0000313" key="2">
    <source>
        <dbReference type="Proteomes" id="UP001165363"/>
    </source>
</evidence>
<keyword evidence="2" id="KW-1185">Reference proteome</keyword>
<dbReference type="RefSeq" id="WP_249847755.1">
    <property type="nucleotide sequence ID" value="NZ_JAMGBD010000001.1"/>
</dbReference>
<comment type="caution">
    <text evidence="1">The sequence shown here is derived from an EMBL/GenBank/DDBJ whole genome shotgun (WGS) entry which is preliminary data.</text>
</comment>
<proteinExistence type="predicted"/>
<evidence type="ECO:0000313" key="1">
    <source>
        <dbReference type="EMBL" id="MCL6683709.1"/>
    </source>
</evidence>
<organism evidence="1 2">
    <name type="scientific">Sphingomonas alba</name>
    <dbReference type="NCBI Taxonomy" id="2908208"/>
    <lineage>
        <taxon>Bacteria</taxon>
        <taxon>Pseudomonadati</taxon>
        <taxon>Pseudomonadota</taxon>
        <taxon>Alphaproteobacteria</taxon>
        <taxon>Sphingomonadales</taxon>
        <taxon>Sphingomonadaceae</taxon>
        <taxon>Sphingomonas</taxon>
    </lineage>
</organism>